<protein>
    <submittedName>
        <fullName evidence="2">Uncharacterized protein</fullName>
    </submittedName>
</protein>
<accession>A0AAF0TM46</accession>
<dbReference type="AlphaFoldDB" id="A0AAF0TM46"/>
<reference evidence="2" key="1">
    <citation type="submission" date="2023-08" db="EMBL/GenBank/DDBJ databases">
        <title>A de novo genome assembly of Solanum verrucosum Schlechtendal, a Mexican diploid species geographically isolated from the other diploid A-genome species in potato relatives.</title>
        <authorList>
            <person name="Hosaka K."/>
        </authorList>
    </citation>
    <scope>NUCLEOTIDE SEQUENCE</scope>
    <source>
        <tissue evidence="2">Young leaves</tissue>
    </source>
</reference>
<feature type="region of interest" description="Disordered" evidence="1">
    <location>
        <begin position="150"/>
        <end position="180"/>
    </location>
</feature>
<dbReference type="EMBL" id="CP133615">
    <property type="protein sequence ID" value="WMV24369.1"/>
    <property type="molecule type" value="Genomic_DNA"/>
</dbReference>
<gene>
    <name evidence="2" type="ORF">MTR67_017754</name>
</gene>
<evidence type="ECO:0000313" key="3">
    <source>
        <dbReference type="Proteomes" id="UP001234989"/>
    </source>
</evidence>
<dbReference type="Proteomes" id="UP001234989">
    <property type="component" value="Chromosome 4"/>
</dbReference>
<organism evidence="2 3">
    <name type="scientific">Solanum verrucosum</name>
    <dbReference type="NCBI Taxonomy" id="315347"/>
    <lineage>
        <taxon>Eukaryota</taxon>
        <taxon>Viridiplantae</taxon>
        <taxon>Streptophyta</taxon>
        <taxon>Embryophyta</taxon>
        <taxon>Tracheophyta</taxon>
        <taxon>Spermatophyta</taxon>
        <taxon>Magnoliopsida</taxon>
        <taxon>eudicotyledons</taxon>
        <taxon>Gunneridae</taxon>
        <taxon>Pentapetalae</taxon>
        <taxon>asterids</taxon>
        <taxon>lamiids</taxon>
        <taxon>Solanales</taxon>
        <taxon>Solanaceae</taxon>
        <taxon>Solanoideae</taxon>
        <taxon>Solaneae</taxon>
        <taxon>Solanum</taxon>
    </lineage>
</organism>
<name>A0AAF0TM46_SOLVR</name>
<evidence type="ECO:0000313" key="2">
    <source>
        <dbReference type="EMBL" id="WMV24369.1"/>
    </source>
</evidence>
<evidence type="ECO:0000256" key="1">
    <source>
        <dbReference type="SAM" id="MobiDB-lite"/>
    </source>
</evidence>
<sequence>MSLVSDRERLVKALTGYDMSSLYHPGKVNVVTDYLSKLSMGSTAHIEEGKRELAKDVHRLARLGVRLIDSTEGGIEVESGAELSVISSVRSRRVRVRVRVRAWEIREKEEGKKRRNGRSSKEIIVDFIGVLELKPLKLGWFRDGETKRGKLNFGEKGAGASRQPARPNKGSEFSPMGRRA</sequence>
<proteinExistence type="predicted"/>
<keyword evidence="3" id="KW-1185">Reference proteome</keyword>